<protein>
    <recommendedName>
        <fullName evidence="1">Endonuclease/exonuclease/phosphatase domain-containing protein</fullName>
    </recommendedName>
</protein>
<sequence>MTGYRHNWALCSNNTDPYHPKHNSVCVRNIAQVLETNPVDFVCLQESTNFKNLIKESPVLKKMKYSEHTSQSETIVTFWRPKYKLINSYINQFEEGRPYQATYFIVKQNYLCVVNVHFGHYTNEVMLEYFLQIVKKLKLVEYIAQGGRVIIAGDFNNNIKELGIFNKANNSLYLDIGGVKFWMNRTHLLTCCLNRTMHNDHIIDSLSPPIKVSIPDVEYMASDHKPIIGLLH</sequence>
<reference evidence="2" key="1">
    <citation type="journal article" date="2020" name="Nature">
        <title>Giant virus diversity and host interactions through global metagenomics.</title>
        <authorList>
            <person name="Schulz F."/>
            <person name="Roux S."/>
            <person name="Paez-Espino D."/>
            <person name="Jungbluth S."/>
            <person name="Walsh D.A."/>
            <person name="Denef V.J."/>
            <person name="McMahon K.D."/>
            <person name="Konstantinidis K.T."/>
            <person name="Eloe-Fadrosh E.A."/>
            <person name="Kyrpides N.C."/>
            <person name="Woyke T."/>
        </authorList>
    </citation>
    <scope>NUCLEOTIDE SEQUENCE</scope>
    <source>
        <strain evidence="2">GVMAG-M-3300023184-13</strain>
    </source>
</reference>
<dbReference type="SUPFAM" id="SSF56219">
    <property type="entry name" value="DNase I-like"/>
    <property type="match status" value="1"/>
</dbReference>
<evidence type="ECO:0000259" key="1">
    <source>
        <dbReference type="Pfam" id="PF03372"/>
    </source>
</evidence>
<dbReference type="InterPro" id="IPR036691">
    <property type="entry name" value="Endo/exonu/phosph_ase_sf"/>
</dbReference>
<accession>A0A6C0HLF6</accession>
<dbReference type="AlphaFoldDB" id="A0A6C0HLF6"/>
<dbReference type="GO" id="GO:0003824">
    <property type="term" value="F:catalytic activity"/>
    <property type="evidence" value="ECO:0007669"/>
    <property type="project" value="InterPro"/>
</dbReference>
<dbReference type="EMBL" id="MN739979">
    <property type="protein sequence ID" value="QHT81244.1"/>
    <property type="molecule type" value="Genomic_DNA"/>
</dbReference>
<name>A0A6C0HLF6_9ZZZZ</name>
<dbReference type="Pfam" id="PF03372">
    <property type="entry name" value="Exo_endo_phos"/>
    <property type="match status" value="1"/>
</dbReference>
<organism evidence="2">
    <name type="scientific">viral metagenome</name>
    <dbReference type="NCBI Taxonomy" id="1070528"/>
    <lineage>
        <taxon>unclassified sequences</taxon>
        <taxon>metagenomes</taxon>
        <taxon>organismal metagenomes</taxon>
    </lineage>
</organism>
<dbReference type="InterPro" id="IPR005135">
    <property type="entry name" value="Endo/exonuclease/phosphatase"/>
</dbReference>
<proteinExistence type="predicted"/>
<feature type="domain" description="Endonuclease/exonuclease/phosphatase" evidence="1">
    <location>
        <begin position="22"/>
        <end position="199"/>
    </location>
</feature>
<evidence type="ECO:0000313" key="2">
    <source>
        <dbReference type="EMBL" id="QHT81244.1"/>
    </source>
</evidence>
<dbReference type="Gene3D" id="3.60.10.10">
    <property type="entry name" value="Endonuclease/exonuclease/phosphatase"/>
    <property type="match status" value="1"/>
</dbReference>